<evidence type="ECO:0000256" key="7">
    <source>
        <dbReference type="ARBA" id="ARBA00022801"/>
    </source>
</evidence>
<dbReference type="InterPro" id="IPR054870">
    <property type="entry name" value="AHLLactAiiA"/>
</dbReference>
<accession>B9E4D1</accession>
<reference evidence="11" key="1">
    <citation type="submission" date="2005-09" db="EMBL/GenBank/DDBJ databases">
        <title>Complete genome sequence of Clostridium kluyveri and comparative genomics of Clostridia species.</title>
        <authorList>
            <person name="Inui M."/>
            <person name="Nonaka H."/>
            <person name="Shinoda Y."/>
            <person name="Ikenaga Y."/>
            <person name="Abe M."/>
            <person name="Naito K."/>
            <person name="Vertes A.A."/>
            <person name="Yukawa H."/>
        </authorList>
    </citation>
    <scope>NUCLEOTIDE SEQUENCE [LARGE SCALE GENOMIC DNA]</scope>
    <source>
        <strain evidence="11">NBRC 12016</strain>
    </source>
</reference>
<keyword evidence="6" id="KW-0479">Metal-binding</keyword>
<evidence type="ECO:0000313" key="11">
    <source>
        <dbReference type="Proteomes" id="UP000007969"/>
    </source>
</evidence>
<dbReference type="Gene3D" id="3.60.15.10">
    <property type="entry name" value="Ribonuclease Z/Hydroxyacylglutathione hydrolase-like"/>
    <property type="match status" value="1"/>
</dbReference>
<dbReference type="Proteomes" id="UP000007969">
    <property type="component" value="Chromosome"/>
</dbReference>
<dbReference type="InterPro" id="IPR036866">
    <property type="entry name" value="RibonucZ/Hydroxyglut_hydro"/>
</dbReference>
<dbReference type="GO" id="GO:0046872">
    <property type="term" value="F:metal ion binding"/>
    <property type="evidence" value="ECO:0007669"/>
    <property type="project" value="UniProtKB-KW"/>
</dbReference>
<evidence type="ECO:0000313" key="10">
    <source>
        <dbReference type="EMBL" id="BAH07356.1"/>
    </source>
</evidence>
<gene>
    <name evidence="10" type="ordered locus">CKR_2305</name>
</gene>
<feature type="domain" description="Metallo-beta-lactamase" evidence="9">
    <location>
        <begin position="37"/>
        <end position="240"/>
    </location>
</feature>
<dbReference type="GO" id="GO:0102007">
    <property type="term" value="F:acyl-L-homoserine-lactone lactonohydrolase activity"/>
    <property type="evidence" value="ECO:0007669"/>
    <property type="project" value="UniProtKB-EC"/>
</dbReference>
<dbReference type="CDD" id="cd07729">
    <property type="entry name" value="AHL_lactonase_MBL-fold"/>
    <property type="match status" value="1"/>
</dbReference>
<name>B9E4D1_CLOK1</name>
<dbReference type="PANTHER" id="PTHR42978:SF7">
    <property type="entry name" value="METALLO-HYDROLASE RV2300C-RELATED"/>
    <property type="match status" value="1"/>
</dbReference>
<evidence type="ECO:0000256" key="2">
    <source>
        <dbReference type="ARBA" id="ARBA00001947"/>
    </source>
</evidence>
<dbReference type="NCBIfam" id="NF045699">
    <property type="entry name" value="AHLLactAiiA"/>
    <property type="match status" value="1"/>
</dbReference>
<evidence type="ECO:0000256" key="4">
    <source>
        <dbReference type="ARBA" id="ARBA00011245"/>
    </source>
</evidence>
<dbReference type="SMART" id="SM00849">
    <property type="entry name" value="Lactamase_B"/>
    <property type="match status" value="1"/>
</dbReference>
<proteinExistence type="inferred from homology"/>
<evidence type="ECO:0000256" key="8">
    <source>
        <dbReference type="ARBA" id="ARBA00022833"/>
    </source>
</evidence>
<evidence type="ECO:0000256" key="6">
    <source>
        <dbReference type="ARBA" id="ARBA00022723"/>
    </source>
</evidence>
<evidence type="ECO:0000256" key="3">
    <source>
        <dbReference type="ARBA" id="ARBA00007749"/>
    </source>
</evidence>
<evidence type="ECO:0000256" key="5">
    <source>
        <dbReference type="ARBA" id="ARBA00013131"/>
    </source>
</evidence>
<dbReference type="HOGENOM" id="CLU_030571_3_1_9"/>
<dbReference type="PANTHER" id="PTHR42978">
    <property type="entry name" value="QUORUM-QUENCHING LACTONASE YTNP-RELATED-RELATED"/>
    <property type="match status" value="1"/>
</dbReference>
<comment type="similarity">
    <text evidence="3">Belongs to the metallo-beta-lactamase superfamily.</text>
</comment>
<comment type="catalytic activity">
    <reaction evidence="1">
        <text>an N-acyl-L-homoserine lactone + H2O = an N-acyl-L-homoserine + H(+)</text>
        <dbReference type="Rhea" id="RHEA:22576"/>
        <dbReference type="ChEBI" id="CHEBI:15377"/>
        <dbReference type="ChEBI" id="CHEBI:15378"/>
        <dbReference type="ChEBI" id="CHEBI:55474"/>
        <dbReference type="ChEBI" id="CHEBI:58921"/>
        <dbReference type="EC" id="3.1.1.81"/>
    </reaction>
</comment>
<protein>
    <recommendedName>
        <fullName evidence="5">quorum-quenching N-acyl-homoserine lactonase</fullName>
        <ecNumber evidence="5">3.1.1.81</ecNumber>
    </recommendedName>
</protein>
<dbReference type="InterPro" id="IPR051013">
    <property type="entry name" value="MBL_superfamily_lactonases"/>
</dbReference>
<comment type="subunit">
    <text evidence="4">Monomer.</text>
</comment>
<dbReference type="Pfam" id="PF00753">
    <property type="entry name" value="Lactamase_B"/>
    <property type="match status" value="1"/>
</dbReference>
<dbReference type="EMBL" id="AP009049">
    <property type="protein sequence ID" value="BAH07356.1"/>
    <property type="molecule type" value="Genomic_DNA"/>
</dbReference>
<keyword evidence="7" id="KW-0378">Hydrolase</keyword>
<evidence type="ECO:0000256" key="1">
    <source>
        <dbReference type="ARBA" id="ARBA00000450"/>
    </source>
</evidence>
<keyword evidence="8" id="KW-0862">Zinc</keyword>
<dbReference type="AlphaFoldDB" id="B9E4D1"/>
<dbReference type="KEGG" id="ckr:CKR_2305"/>
<dbReference type="EC" id="3.1.1.81" evidence="5"/>
<dbReference type="SUPFAM" id="SSF56281">
    <property type="entry name" value="Metallo-hydrolase/oxidoreductase"/>
    <property type="match status" value="1"/>
</dbReference>
<dbReference type="InterPro" id="IPR001279">
    <property type="entry name" value="Metallo-B-lactamas"/>
</dbReference>
<comment type="cofactor">
    <cofactor evidence="2">
        <name>Zn(2+)</name>
        <dbReference type="ChEBI" id="CHEBI:29105"/>
    </cofactor>
</comment>
<sequence length="256" mass="29046">MMLFMVKKLYFLPAGSCFLDQSAVNKNLPSGKLVEMPVWCFLLETKEGSILVDSGMPDCFVNNPDYYKGTRREGRLVPNMTEADRIENILKKVGYSINDIQMVVSSHLHLDHAGGNGHFRKAPIIIQKTEFEAAIGNDDYSPYECRISDLNYKLIEGDYELAPGIQIFHTPGHSPGHQSVLVKTERTGYILLTIDVAYNKEIFDNDIPFLSSDTEMASKSISNMKKLVQEIKPEFIFFGHDAEQAKNWHTLYPNFL</sequence>
<organism evidence="10 11">
    <name type="scientific">Clostridium kluyveri (strain NBRC 12016)</name>
    <dbReference type="NCBI Taxonomy" id="583346"/>
    <lineage>
        <taxon>Bacteria</taxon>
        <taxon>Bacillati</taxon>
        <taxon>Bacillota</taxon>
        <taxon>Clostridia</taxon>
        <taxon>Eubacteriales</taxon>
        <taxon>Clostridiaceae</taxon>
        <taxon>Clostridium</taxon>
    </lineage>
</organism>
<evidence type="ECO:0000259" key="9">
    <source>
        <dbReference type="SMART" id="SM00849"/>
    </source>
</evidence>